<accession>A0A660CGW2</accession>
<organism evidence="6 7">
    <name type="scientific">Prauserella rugosa</name>
    <dbReference type="NCBI Taxonomy" id="43354"/>
    <lineage>
        <taxon>Bacteria</taxon>
        <taxon>Bacillati</taxon>
        <taxon>Actinomycetota</taxon>
        <taxon>Actinomycetes</taxon>
        <taxon>Pseudonocardiales</taxon>
        <taxon>Pseudonocardiaceae</taxon>
        <taxon>Prauserella</taxon>
    </lineage>
</organism>
<proteinExistence type="predicted"/>
<evidence type="ECO:0000256" key="5">
    <source>
        <dbReference type="SAM" id="Phobius"/>
    </source>
</evidence>
<gene>
    <name evidence="6" type="ORF">JD82_04541</name>
</gene>
<protein>
    <recommendedName>
        <fullName evidence="8">Ion transporter</fullName>
    </recommendedName>
</protein>
<comment type="caution">
    <text evidence="6">The sequence shown here is derived from an EMBL/GenBank/DDBJ whole genome shotgun (WGS) entry which is preliminary data.</text>
</comment>
<dbReference type="AlphaFoldDB" id="A0A660CGW2"/>
<keyword evidence="2 5" id="KW-0812">Transmembrane</keyword>
<dbReference type="Proteomes" id="UP000317303">
    <property type="component" value="Unassembled WGS sequence"/>
</dbReference>
<evidence type="ECO:0000313" key="6">
    <source>
        <dbReference type="EMBL" id="TWH22652.1"/>
    </source>
</evidence>
<dbReference type="GO" id="GO:0016020">
    <property type="term" value="C:membrane"/>
    <property type="evidence" value="ECO:0007669"/>
    <property type="project" value="UniProtKB-SubCell"/>
</dbReference>
<evidence type="ECO:0000256" key="1">
    <source>
        <dbReference type="ARBA" id="ARBA00004141"/>
    </source>
</evidence>
<keyword evidence="7" id="KW-1185">Reference proteome</keyword>
<evidence type="ECO:0000256" key="3">
    <source>
        <dbReference type="ARBA" id="ARBA00022989"/>
    </source>
</evidence>
<keyword evidence="3 5" id="KW-1133">Transmembrane helix</keyword>
<evidence type="ECO:0000313" key="7">
    <source>
        <dbReference type="Proteomes" id="UP000317303"/>
    </source>
</evidence>
<evidence type="ECO:0000256" key="2">
    <source>
        <dbReference type="ARBA" id="ARBA00022692"/>
    </source>
</evidence>
<dbReference type="Gene3D" id="1.20.120.350">
    <property type="entry name" value="Voltage-gated potassium channels. Chain C"/>
    <property type="match status" value="1"/>
</dbReference>
<evidence type="ECO:0008006" key="8">
    <source>
        <dbReference type="Google" id="ProtNLM"/>
    </source>
</evidence>
<feature type="transmembrane region" description="Helical" evidence="5">
    <location>
        <begin position="42"/>
        <end position="63"/>
    </location>
</feature>
<evidence type="ECO:0000256" key="4">
    <source>
        <dbReference type="ARBA" id="ARBA00023136"/>
    </source>
</evidence>
<feature type="transmembrane region" description="Helical" evidence="5">
    <location>
        <begin position="12"/>
        <end position="36"/>
    </location>
</feature>
<dbReference type="RefSeq" id="WP_030531469.1">
    <property type="nucleotide sequence ID" value="NZ_JOIJ01000004.1"/>
</dbReference>
<name>A0A660CGW2_9PSEU</name>
<dbReference type="EMBL" id="VLJV01000001">
    <property type="protein sequence ID" value="TWH22652.1"/>
    <property type="molecule type" value="Genomic_DNA"/>
</dbReference>
<sequence>MTTGTPRAGRRVSVVDLAMLALAIASVALLCYVLFFDVSDRTAHTIFIVDACICGVFFVEFVWRWRKAGWDKMFPVRGWYEILGMIPIAHPALRGFRLLRIVVVIVRLARTADRAFGERFTQKLVERYSTTIVNAIKKPVTIVVLDEVVKVLETGNYPKNLARSLGQNKEMLREIVTEKLRNDPQTGKLSRLPFHDEVVHSVTDTVIRIVLDVLADERIDHFFAEVVRENRQQIREAVELGLHEKDDDDLAQQLPARPQRKLYT</sequence>
<dbReference type="InterPro" id="IPR027359">
    <property type="entry name" value="Volt_channel_dom_sf"/>
</dbReference>
<keyword evidence="4 5" id="KW-0472">Membrane</keyword>
<dbReference type="OrthoDB" id="6717392at2"/>
<comment type="subcellular location">
    <subcellularLocation>
        <location evidence="1">Membrane</location>
        <topology evidence="1">Multi-pass membrane protein</topology>
    </subcellularLocation>
</comment>
<dbReference type="SUPFAM" id="SSF81324">
    <property type="entry name" value="Voltage-gated potassium channels"/>
    <property type="match status" value="1"/>
</dbReference>
<reference evidence="6 7" key="1">
    <citation type="submission" date="2019-07" db="EMBL/GenBank/DDBJ databases">
        <title>R&amp;d 2014.</title>
        <authorList>
            <person name="Klenk H.-P."/>
        </authorList>
    </citation>
    <scope>NUCLEOTIDE SEQUENCE [LARGE SCALE GENOMIC DNA]</scope>
    <source>
        <strain evidence="6 7">DSM 43194</strain>
    </source>
</reference>